<protein>
    <recommendedName>
        <fullName evidence="3">Lipoprotein</fullName>
    </recommendedName>
</protein>
<gene>
    <name evidence="1" type="ORF">NK662_06720</name>
</gene>
<dbReference type="RefSeq" id="WP_254758149.1">
    <property type="nucleotide sequence ID" value="NZ_JANCLT010000003.1"/>
</dbReference>
<keyword evidence="2" id="KW-1185">Reference proteome</keyword>
<reference evidence="1" key="1">
    <citation type="submission" date="2022-07" db="EMBL/GenBank/DDBJ databases">
        <authorList>
            <person name="Li W.-J."/>
            <person name="Deng Q.-Q."/>
        </authorList>
    </citation>
    <scope>NUCLEOTIDE SEQUENCE</scope>
    <source>
        <strain evidence="1">SYSU M60031</strain>
    </source>
</reference>
<dbReference type="AlphaFoldDB" id="A0AA42BPB1"/>
<evidence type="ECO:0000313" key="2">
    <source>
        <dbReference type="Proteomes" id="UP001156102"/>
    </source>
</evidence>
<evidence type="ECO:0008006" key="3">
    <source>
        <dbReference type="Google" id="ProtNLM"/>
    </source>
</evidence>
<organism evidence="1 2">
    <name type="scientific">Ectobacillus ponti</name>
    <dbReference type="NCBI Taxonomy" id="2961894"/>
    <lineage>
        <taxon>Bacteria</taxon>
        <taxon>Bacillati</taxon>
        <taxon>Bacillota</taxon>
        <taxon>Bacilli</taxon>
        <taxon>Bacillales</taxon>
        <taxon>Bacillaceae</taxon>
        <taxon>Ectobacillus</taxon>
    </lineage>
</organism>
<comment type="caution">
    <text evidence="1">The sequence shown here is derived from an EMBL/GenBank/DDBJ whole genome shotgun (WGS) entry which is preliminary data.</text>
</comment>
<dbReference type="Proteomes" id="UP001156102">
    <property type="component" value="Unassembled WGS sequence"/>
</dbReference>
<evidence type="ECO:0000313" key="1">
    <source>
        <dbReference type="EMBL" id="MCP8968231.1"/>
    </source>
</evidence>
<name>A0AA42BPB1_9BACI</name>
<dbReference type="PROSITE" id="PS51257">
    <property type="entry name" value="PROKAR_LIPOPROTEIN"/>
    <property type="match status" value="1"/>
</dbReference>
<accession>A0AA42BPB1</accession>
<sequence length="139" mass="15735">MKRWMIVMLIILSGCSYLDGKQAPEPYFTIDGKEKPFAYQTICWNQGCKRKGLPDLSPQVVSAAPGSTAAVSLQYFRAKPASVYLRNMKTGEELHVQTAKLFYVTVPKQGSHYRIEFVWEDVKGNIIGRSLMEFALQPK</sequence>
<dbReference type="EMBL" id="JANCLT010000003">
    <property type="protein sequence ID" value="MCP8968231.1"/>
    <property type="molecule type" value="Genomic_DNA"/>
</dbReference>
<proteinExistence type="predicted"/>